<sequence>MLYYADDDTKTTASTGFYIPASLAFIQLHVLNYTDNDISDDYDYDGINDESDSGVGNKTTASMSTSPYPWRSSNYSCPREWLGRR</sequence>
<keyword evidence="2" id="KW-1185">Reference proteome</keyword>
<evidence type="ECO:0000256" key="1">
    <source>
        <dbReference type="SAM" id="MobiDB-lite"/>
    </source>
</evidence>
<protein>
    <submittedName>
        <fullName evidence="3">Uncharacterized protein</fullName>
    </submittedName>
</protein>
<accession>A0A914XIN1</accession>
<name>A0A914XIN1_9BILA</name>
<dbReference type="WBParaSite" id="PSAMB.scaffold7975size6810.g30810.t1">
    <property type="protein sequence ID" value="PSAMB.scaffold7975size6810.g30810.t1"/>
    <property type="gene ID" value="PSAMB.scaffold7975size6810.g30810"/>
</dbReference>
<reference evidence="3" key="1">
    <citation type="submission" date="2022-11" db="UniProtKB">
        <authorList>
            <consortium name="WormBaseParasite"/>
        </authorList>
    </citation>
    <scope>IDENTIFICATION</scope>
</reference>
<dbReference type="Proteomes" id="UP000887566">
    <property type="component" value="Unplaced"/>
</dbReference>
<evidence type="ECO:0000313" key="2">
    <source>
        <dbReference type="Proteomes" id="UP000887566"/>
    </source>
</evidence>
<feature type="compositionally biased region" description="Polar residues" evidence="1">
    <location>
        <begin position="54"/>
        <end position="76"/>
    </location>
</feature>
<proteinExistence type="predicted"/>
<organism evidence="2 3">
    <name type="scientific">Plectus sambesii</name>
    <dbReference type="NCBI Taxonomy" id="2011161"/>
    <lineage>
        <taxon>Eukaryota</taxon>
        <taxon>Metazoa</taxon>
        <taxon>Ecdysozoa</taxon>
        <taxon>Nematoda</taxon>
        <taxon>Chromadorea</taxon>
        <taxon>Plectida</taxon>
        <taxon>Plectina</taxon>
        <taxon>Plectoidea</taxon>
        <taxon>Plectidae</taxon>
        <taxon>Plectus</taxon>
    </lineage>
</organism>
<feature type="region of interest" description="Disordered" evidence="1">
    <location>
        <begin position="45"/>
        <end position="85"/>
    </location>
</feature>
<evidence type="ECO:0000313" key="3">
    <source>
        <dbReference type="WBParaSite" id="PSAMB.scaffold7975size6810.g30810.t1"/>
    </source>
</evidence>
<dbReference type="AlphaFoldDB" id="A0A914XIN1"/>